<reference evidence="8 10" key="2">
    <citation type="journal article" date="2017" name="BMC Genomics">
        <title>Genomic analysis of methanogenic archaea reveals a shift towards energy conservation.</title>
        <authorList>
            <person name="Gilmore S.P."/>
            <person name="Henske J.K."/>
            <person name="Sexton J.A."/>
            <person name="Solomon K.V."/>
            <person name="Seppala S."/>
            <person name="Yoo J.I."/>
            <person name="Huyett L.M."/>
            <person name="Pressman A."/>
            <person name="Cogan J.Z."/>
            <person name="Kivenson V."/>
            <person name="Peng X."/>
            <person name="Tan Y."/>
            <person name="Valentine D.L."/>
            <person name="O'Malley M.A."/>
        </authorList>
    </citation>
    <scope>NUCLEOTIDE SEQUENCE [LARGE SCALE GENOMIC DNA]</scope>
    <source>
        <strain evidence="8 10">1R-7</strain>
    </source>
</reference>
<dbReference type="EMBL" id="LMVN01000001">
    <property type="protein sequence ID" value="PAV08277.1"/>
    <property type="molecule type" value="Genomic_DNA"/>
</dbReference>
<evidence type="ECO:0000313" key="8">
    <source>
        <dbReference type="EMBL" id="PAV08277.1"/>
    </source>
</evidence>
<dbReference type="GO" id="GO:0030515">
    <property type="term" value="F:snoRNA binding"/>
    <property type="evidence" value="ECO:0007669"/>
    <property type="project" value="InterPro"/>
</dbReference>
<sequence>MKFQMRRCNECGEYTLDDICPNCNVKTGVIYPARYSPQDKYGKYRRILKKQQEQQQKEG</sequence>
<accession>A0A2A2HFU4</accession>
<dbReference type="OrthoDB" id="7259at2157"/>
<dbReference type="Pfam" id="PF04135">
    <property type="entry name" value="Nop10p"/>
    <property type="match status" value="1"/>
</dbReference>
<keyword evidence="5 7" id="KW-0698">rRNA processing</keyword>
<evidence type="ECO:0000256" key="7">
    <source>
        <dbReference type="HAMAP-Rule" id="MF_00803"/>
    </source>
</evidence>
<dbReference type="RefSeq" id="WP_095607931.1">
    <property type="nucleotide sequence ID" value="NZ_CAUHCB010000004.1"/>
</dbReference>
<comment type="function">
    <text evidence="1 7">Involved in ribosome biogenesis; more specifically in 18S rRNA pseudouridylation and in cleavage of pre-rRNA.</text>
</comment>
<evidence type="ECO:0000256" key="3">
    <source>
        <dbReference type="ARBA" id="ARBA00018821"/>
    </source>
</evidence>
<dbReference type="AlphaFoldDB" id="A0A2A2HFU4"/>
<dbReference type="Proteomes" id="UP000217528">
    <property type="component" value="Unassembled WGS sequence"/>
</dbReference>
<dbReference type="GO" id="GO:1990904">
    <property type="term" value="C:ribonucleoprotein complex"/>
    <property type="evidence" value="ECO:0007669"/>
    <property type="project" value="UniProtKB-KW"/>
</dbReference>
<evidence type="ECO:0000256" key="5">
    <source>
        <dbReference type="ARBA" id="ARBA00022552"/>
    </source>
</evidence>
<evidence type="ECO:0000256" key="1">
    <source>
        <dbReference type="ARBA" id="ARBA00002325"/>
    </source>
</evidence>
<dbReference type="InterPro" id="IPR036756">
    <property type="entry name" value="H/ACA_rnp_Nop10_sf"/>
</dbReference>
<organism evidence="8 10">
    <name type="scientific">Methanosphaera cuniculi</name>
    <dbReference type="NCBI Taxonomy" id="1077256"/>
    <lineage>
        <taxon>Archaea</taxon>
        <taxon>Methanobacteriati</taxon>
        <taxon>Methanobacteriota</taxon>
        <taxon>Methanomada group</taxon>
        <taxon>Methanobacteria</taxon>
        <taxon>Methanobacteriales</taxon>
        <taxon>Methanobacteriaceae</taxon>
        <taxon>Methanosphaera</taxon>
    </lineage>
</organism>
<comment type="caution">
    <text evidence="8">The sequence shown here is derived from an EMBL/GenBank/DDBJ whole genome shotgun (WGS) entry which is preliminary data.</text>
</comment>
<evidence type="ECO:0000313" key="10">
    <source>
        <dbReference type="Proteomes" id="UP000217528"/>
    </source>
</evidence>
<gene>
    <name evidence="7" type="primary">nop10</name>
    <name evidence="8" type="ORF">ASJ82_03570</name>
    <name evidence="9" type="ORF">MSCUN_08080</name>
</gene>
<keyword evidence="6 7" id="KW-0687">Ribonucleoprotein</keyword>
<keyword evidence="4 7" id="KW-0690">Ribosome biogenesis</keyword>
<dbReference type="InterPro" id="IPR023532">
    <property type="entry name" value="Nop10_arc-typ"/>
</dbReference>
<protein>
    <recommendedName>
        <fullName evidence="3 7">Ribosome biogenesis protein Nop10</fullName>
    </recommendedName>
</protein>
<dbReference type="HAMAP" id="MF_00803">
    <property type="entry name" value="Nop10"/>
    <property type="match status" value="1"/>
</dbReference>
<dbReference type="Gene3D" id="2.20.28.40">
    <property type="entry name" value="H/ACA ribonucleoprotein complex, subunit Nop10"/>
    <property type="match status" value="1"/>
</dbReference>
<evidence type="ECO:0000256" key="4">
    <source>
        <dbReference type="ARBA" id="ARBA00022517"/>
    </source>
</evidence>
<name>A0A2A2HFU4_9EURY</name>
<dbReference type="PANTHER" id="PTHR13305:SF0">
    <property type="entry name" value="H_ACA RIBONUCLEOPROTEIN COMPLEX SUBUNIT 3"/>
    <property type="match status" value="1"/>
</dbReference>
<evidence type="ECO:0000256" key="2">
    <source>
        <dbReference type="ARBA" id="ARBA00009462"/>
    </source>
</evidence>
<evidence type="ECO:0000313" key="11">
    <source>
        <dbReference type="Proteomes" id="UP000246004"/>
    </source>
</evidence>
<keyword evidence="10" id="KW-1185">Reference proteome</keyword>
<comment type="similarity">
    <text evidence="2 7">Belongs to the NOP10 family.</text>
</comment>
<reference evidence="9 11" key="1">
    <citation type="submission" date="2016-04" db="EMBL/GenBank/DDBJ databases">
        <title>Genome sequence of Methanosphaera cuniculi DSM 4103.</title>
        <authorList>
            <person name="Poehlein A."/>
            <person name="Seedorf H."/>
            <person name="Daniel R."/>
        </authorList>
    </citation>
    <scope>NUCLEOTIDE SEQUENCE [LARGE SCALE GENOMIC DNA]</scope>
    <source>
        <strain evidence="9 11">DSM 4103</strain>
    </source>
</reference>
<dbReference type="PANTHER" id="PTHR13305">
    <property type="entry name" value="RIBOSOME BIOGENESIS PROTEIN NOP10"/>
    <property type="match status" value="1"/>
</dbReference>
<dbReference type="InterPro" id="IPR007264">
    <property type="entry name" value="H/ACA_rnp_Nop10"/>
</dbReference>
<dbReference type="Proteomes" id="UP000246004">
    <property type="component" value="Unassembled WGS sequence"/>
</dbReference>
<proteinExistence type="inferred from homology"/>
<evidence type="ECO:0000256" key="6">
    <source>
        <dbReference type="ARBA" id="ARBA00023274"/>
    </source>
</evidence>
<dbReference type="GO" id="GO:0001522">
    <property type="term" value="P:pseudouridine synthesis"/>
    <property type="evidence" value="ECO:0007669"/>
    <property type="project" value="InterPro"/>
</dbReference>
<dbReference type="NCBIfam" id="NF009623">
    <property type="entry name" value="PRK13130.1"/>
    <property type="match status" value="1"/>
</dbReference>
<dbReference type="EMBL" id="LWMS01000020">
    <property type="protein sequence ID" value="PWL08369.1"/>
    <property type="molecule type" value="Genomic_DNA"/>
</dbReference>
<dbReference type="SUPFAM" id="SSF144210">
    <property type="entry name" value="Nop10-like SnoRNP"/>
    <property type="match status" value="1"/>
</dbReference>
<dbReference type="GO" id="GO:0006364">
    <property type="term" value="P:rRNA processing"/>
    <property type="evidence" value="ECO:0007669"/>
    <property type="project" value="UniProtKB-UniRule"/>
</dbReference>
<evidence type="ECO:0000313" key="9">
    <source>
        <dbReference type="EMBL" id="PWL08369.1"/>
    </source>
</evidence>